<evidence type="ECO:0000313" key="2">
    <source>
        <dbReference type="Proteomes" id="UP000294257"/>
    </source>
</evidence>
<dbReference type="Pfam" id="PF13489">
    <property type="entry name" value="Methyltransf_23"/>
    <property type="match status" value="1"/>
</dbReference>
<evidence type="ECO:0000313" key="1">
    <source>
        <dbReference type="EMBL" id="RZS43440.1"/>
    </source>
</evidence>
<dbReference type="Proteomes" id="UP000294257">
    <property type="component" value="Unassembled WGS sequence"/>
</dbReference>
<dbReference type="SUPFAM" id="SSF53335">
    <property type="entry name" value="S-adenosyl-L-methionine-dependent methyltransferases"/>
    <property type="match status" value="1"/>
</dbReference>
<sequence length="287" mass="31889">MGVDDLAVDPLEGPGIIAPVSIYTTPRAVTNVEDCYFYHTMDIPGHGTVHGEWDLRGGEHEYLGGVELAGKRVLELGPASGFLTVHMERQGADVVAYDLSEDYSWDVVPFDGTDFAVLDDQRRQHLRKLNNGFWLNHAANESRSTVAYGTIYTVPEEIGPVDIVTFASILLHVRDPFLALRSGTALAKDTVVVTDAWPATDLHLVQHLEDTTSGGEIRPLDVLGEPKMSFMPQHWDRGYADTWWHMTPAIVRRFLGVLGFTETEVSYHYATAGEQRILLYTVVGHRG</sequence>
<protein>
    <submittedName>
        <fullName evidence="1">Methyltransferase family protein</fullName>
    </submittedName>
</protein>
<comment type="caution">
    <text evidence="1">The sequence shown here is derived from an EMBL/GenBank/DDBJ whole genome shotgun (WGS) entry which is preliminary data.</text>
</comment>
<keyword evidence="1" id="KW-0808">Transferase</keyword>
<dbReference type="GO" id="GO:0008168">
    <property type="term" value="F:methyltransferase activity"/>
    <property type="evidence" value="ECO:0007669"/>
    <property type="project" value="UniProtKB-KW"/>
</dbReference>
<keyword evidence="2" id="KW-1185">Reference proteome</keyword>
<accession>A0A4Q7L3V1</accession>
<gene>
    <name evidence="1" type="ORF">EV193_102420</name>
</gene>
<name>A0A4Q7L3V1_9PSEU</name>
<dbReference type="EMBL" id="SGWQ01000002">
    <property type="protein sequence ID" value="RZS43440.1"/>
    <property type="molecule type" value="Genomic_DNA"/>
</dbReference>
<organism evidence="1 2">
    <name type="scientific">Herbihabitans rhizosphaerae</name>
    <dbReference type="NCBI Taxonomy" id="1872711"/>
    <lineage>
        <taxon>Bacteria</taxon>
        <taxon>Bacillati</taxon>
        <taxon>Actinomycetota</taxon>
        <taxon>Actinomycetes</taxon>
        <taxon>Pseudonocardiales</taxon>
        <taxon>Pseudonocardiaceae</taxon>
        <taxon>Herbihabitans</taxon>
    </lineage>
</organism>
<keyword evidence="1" id="KW-0489">Methyltransferase</keyword>
<reference evidence="1 2" key="1">
    <citation type="submission" date="2019-02" db="EMBL/GenBank/DDBJ databases">
        <title>Genomic Encyclopedia of Type Strains, Phase IV (KMG-IV): sequencing the most valuable type-strain genomes for metagenomic binning, comparative biology and taxonomic classification.</title>
        <authorList>
            <person name="Goeker M."/>
        </authorList>
    </citation>
    <scope>NUCLEOTIDE SEQUENCE [LARGE SCALE GENOMIC DNA]</scope>
    <source>
        <strain evidence="1 2">DSM 101727</strain>
    </source>
</reference>
<dbReference type="Gene3D" id="3.40.50.150">
    <property type="entry name" value="Vaccinia Virus protein VP39"/>
    <property type="match status" value="1"/>
</dbReference>
<dbReference type="GO" id="GO:0032259">
    <property type="term" value="P:methylation"/>
    <property type="evidence" value="ECO:0007669"/>
    <property type="project" value="UniProtKB-KW"/>
</dbReference>
<proteinExistence type="predicted"/>
<dbReference type="InterPro" id="IPR029063">
    <property type="entry name" value="SAM-dependent_MTases_sf"/>
</dbReference>
<dbReference type="AlphaFoldDB" id="A0A4Q7L3V1"/>